<evidence type="ECO:0000313" key="1">
    <source>
        <dbReference type="EMBL" id="KOF78864.1"/>
    </source>
</evidence>
<organism evidence="1">
    <name type="scientific">Octopus bimaculoides</name>
    <name type="common">California two-spotted octopus</name>
    <dbReference type="NCBI Taxonomy" id="37653"/>
    <lineage>
        <taxon>Eukaryota</taxon>
        <taxon>Metazoa</taxon>
        <taxon>Spiralia</taxon>
        <taxon>Lophotrochozoa</taxon>
        <taxon>Mollusca</taxon>
        <taxon>Cephalopoda</taxon>
        <taxon>Coleoidea</taxon>
        <taxon>Octopodiformes</taxon>
        <taxon>Octopoda</taxon>
        <taxon>Incirrata</taxon>
        <taxon>Octopodidae</taxon>
        <taxon>Octopus</taxon>
    </lineage>
</organism>
<name>A0A0L8GPV6_OCTBM</name>
<protein>
    <submittedName>
        <fullName evidence="1">Uncharacterized protein</fullName>
    </submittedName>
</protein>
<dbReference type="AlphaFoldDB" id="A0A0L8GPV6"/>
<reference evidence="1" key="1">
    <citation type="submission" date="2015-07" db="EMBL/GenBank/DDBJ databases">
        <title>MeaNS - Measles Nucleotide Surveillance Program.</title>
        <authorList>
            <person name="Tran T."/>
            <person name="Druce J."/>
        </authorList>
    </citation>
    <scope>NUCLEOTIDE SEQUENCE</scope>
    <source>
        <strain evidence="1">UCB-OBI-ISO-001</strain>
        <tissue evidence="1">Gonad</tissue>
    </source>
</reference>
<gene>
    <name evidence="1" type="ORF">OCBIM_22030223mg</name>
</gene>
<dbReference type="EMBL" id="KQ420924">
    <property type="protein sequence ID" value="KOF78864.1"/>
    <property type="molecule type" value="Genomic_DNA"/>
</dbReference>
<proteinExistence type="predicted"/>
<sequence length="55" mass="6157">MCACVGELCVINDYYQNEKKKTGQILMKLDKYGEICLGSYQVGTNHNSGITKHCL</sequence>
<accession>A0A0L8GPV6</accession>